<dbReference type="Proteomes" id="UP001203945">
    <property type="component" value="Unassembled WGS sequence"/>
</dbReference>
<protein>
    <submittedName>
        <fullName evidence="8">Protein ndvB</fullName>
    </submittedName>
</protein>
<dbReference type="Gene3D" id="2.60.420.10">
    <property type="entry name" value="Maltose phosphorylase, domain 3"/>
    <property type="match status" value="1"/>
</dbReference>
<evidence type="ECO:0000256" key="2">
    <source>
        <dbReference type="ARBA" id="ARBA00022679"/>
    </source>
</evidence>
<organism evidence="8 9">
    <name type="scientific">Paracoccus albicereus</name>
    <dbReference type="NCBI Taxonomy" id="2922394"/>
    <lineage>
        <taxon>Bacteria</taxon>
        <taxon>Pseudomonadati</taxon>
        <taxon>Pseudomonadota</taxon>
        <taxon>Alphaproteobacteria</taxon>
        <taxon>Rhodobacterales</taxon>
        <taxon>Paracoccaceae</taxon>
        <taxon>Paracoccus</taxon>
    </lineage>
</organism>
<evidence type="ECO:0000256" key="1">
    <source>
        <dbReference type="ARBA" id="ARBA00022676"/>
    </source>
</evidence>
<dbReference type="Pfam" id="PF06165">
    <property type="entry name" value="GH94_b-supersand"/>
    <property type="match status" value="2"/>
</dbReference>
<gene>
    <name evidence="8" type="ORF">MLD63_07360</name>
</gene>
<evidence type="ECO:0000313" key="8">
    <source>
        <dbReference type="EMBL" id="MCQ0970237.1"/>
    </source>
</evidence>
<dbReference type="InterPro" id="IPR033432">
    <property type="entry name" value="GH94_catalytic"/>
</dbReference>
<feature type="transmembrane region" description="Helical" evidence="4">
    <location>
        <begin position="934"/>
        <end position="960"/>
    </location>
</feature>
<feature type="transmembrane region" description="Helical" evidence="4">
    <location>
        <begin position="428"/>
        <end position="450"/>
    </location>
</feature>
<dbReference type="PANTHER" id="PTHR37469">
    <property type="entry name" value="CELLOBIONIC ACID PHOSPHORYLASE-RELATED"/>
    <property type="match status" value="1"/>
</dbReference>
<sequence>MFHQRMFGRNGTFSLGSRSHGPEPIRFDFWTGRDLTEAGRDLARMSHPDLRATPDDPLRRLDENRLALQSLYLHAVEAAESGELITPAAEWLIDNHHMVEENLRQLREGFDRNFLRNLPRQPLADGREMPRALIIAWYFVALTNSEIEDGQLTAFLEGYQSESVLEIAELWAIPTFLRFILIENLRRLAERVAIARLRRFEGNRIADSLADATGRADIEARVAREAAMIRHDTVAVQLLYRLRDGGDSAQMALAAVERQLGRADAIDRAVQAEYTRQSSGNVTTGNIIRSLRKLGDIDWLRWFEGVSRIDRLLSDGTEFGRLDKPTRSDYRTVIERIARRSTLSEMQVAQLVLELAEDAHPHKVIGHLLVGAEQHRFEEACGYRPTISERFDDGFRRLGWLGIAVPMAVITALLVLGLHLLLPASLPGWSVVLLLVLAVIPASETALRLISFIAARTVRPQRLPAMDFHADGPPPEARTLVVIPGMISSLDAVDELAEMIESHYLANPRGEVIFALLTDWRDAPREHEPDDDRLLSAARERIDALADRYDHNGTRRFFLLHRRRVWNEAEGVWMGWERKRGKLAELNEMLRGHADTSFIDTGPTPPEGVRYVITLDSDTRLPRETVTALVGKMAHPVNTPVAREDGVVIRGHAIMQPRVTPSLTTGPEASIFQRIFSTNRGLDPYVFTVSDLYQDLFAEGSFTGKGIYDVDAFEAAMAGRIPENTVLSHDLLEGSLARAALVTDVEVVEDFPLRAATEASRQHRWTRGDWQLLPFIVNPLNGLNALARFKMFDNLRRSLMPILWVAASIAGWLTLPGWHAALWQIALIGLLALVAILQVDLALLRRRRGLAVGYHLRGMVRDAANYMLELGLRITGVAERAANMADAIALALWRRFVSHKHLLEWTTAREAARKAAASPWQIYSKGWASPAIGLLALAATAWLNPSALPVASVMSILWIASPWIGERISRPLVTEDRLSLSPAEDAALRQIGRQTWRFFEEFVGPDTNHLPPDNFQDHPAPKLAERTSPTNIGLYLMSVMSARDLGWIGFDTALRRISATLETMERMPRHRGHFFNWYDTRTLAVLPTPYVSSVDSGNLAGLLIALASGLRRWGDATASAVQVKITGLADTLALLERAYADLPAGRRGSNDVRKVLEERLAGFAGRYRSVESDPQTAPVGIADLGVLARDIERLAGDLDATENDRASADLLWWARALRVNCDEVLRPAAEGRDALASVTLRLHTLSERARALAFRMDFSLFVRPDKQLLSIGYRPGEDELDESCYDLLASEARLTSFLAIAKGDLPKDHWSQLGRPFATFGNRGALLSWSGCMFEYLMPPLLMRERQGGILHHSNAMAIEVQIEHGRARAIPWGISESAFNARDRQLNYQYYAFGVPALALKRGGGDPVVAPYASILAAQMRPKAAVSNLAWLADIGALGPWGYYDAVDFTPSRQSGEHRHEVVRNVMAHHHGMSILAIANTVLDGIHRDRFHDDPVVRAAELLLQEKSPRDIVPITRAPSRTEAATISHASASESISVVDEPGRARTEVALLSNGHFATTISATGSGRSVLNGVAVNRWHPDPTCDRGGIYLLMRDVQSGEWWSATTSPCAGENEKARTIISDHKAEFFKTANAIESRVEVIAATEANADGRRLTLRNRSGSDRTIEVTSYGEIVLDEPASDNAHPAFSKMFVKTEIRGGGSLIVAERRPRDPKGQSRYLAHLVAGADSAMPAATEAETDRYAFIGRGRTLADPAAFDPGATLGGGQGHTLDPIFAIRRRVRLPAGKSVSLVFWTIMTDTEQARDDAAAHYARPTVFDHELRLAWTWSQVQLRHVGVTLEEARLFRRFAALLVYPRLNLSLMDPDRRGALGSQSSLWPMGISGDQPIILIRIDDETDLPIVASALKMHEFLRVRSVPCDIVILNERAASYIQDLQHAIRNLCDLRIAQAGGPMPQWGVHAVRRDQISPESYDTLLAAARIVLHTRNGTLAEQIDRLPDITPPRAADTPPRLPARRQAQPPAPTPLQFWNGYGGFTDNGREYVMRLRADRPTPHPWINVIAREDFGFHVSAEGASYTWAENSRDYQITPWSNDPVGNRPGEAILIHDPATGRVATPFPALCDDPSQVFEIAHGMGYSRFTADFGWVEVEAVMMLAENQPARLTRLRVTNHTRERLSLQGIAYAEMVKGIDPARTSTMLRARYDADAGAVILKNPYSTDFADRTTALSCDQPIDGACASRAQFLGRNGSLSRPRALTHWPESDAGDELQTDADPCAAIRWQLPLAAGDTIESVLTLADAPADAIDGVLSELDQRGVTDLALTAAGATWDDFLGTLQVDTPDPKLNLLVNTWLPYQALGCRMRARTAFYQASGAFGFRDQLQDSAALILQDPDLCRRQILNAASRQFPEGDVQHWWLPRTGAGVRTMITDDVVWLGHITAHYVEATGDTSILDETLPFINGPRLDEGEHDRFFQPEKSEESAPLYDHCARALDLALARTGPNGLPLILGGDWNDGMNRVGEGGRGESVWLGWFLCATIDRFAPIAEARGDGTRAEAWRAHRQSVSRALDKSGWDGAWYRRGYFDDGTPLGSVDSTECRIDSIAQSWALISGAGREDRAHRAVDAAVDWLFDEKAGILRLFTPPFSATEAEPGYIKSYPPGVRENGGQYTHAAAWMVYALAQSGDGTRAHRIFDAINPISHAADRASAEQYRVEPYVVAADIYGAPDKLGRGGWTWYTGSAGWMFRAAVEGILGIERRPGGFVVAPNLPDDWPGFSATITIDGHARRVEVTRGDRGLALSVDGVAAQPGAVIEV</sequence>
<keyword evidence="9" id="KW-1185">Reference proteome</keyword>
<dbReference type="CDD" id="cd11753">
    <property type="entry name" value="GH94N_ChvB_NdvB_2_like"/>
    <property type="match status" value="1"/>
</dbReference>
<keyword evidence="1" id="KW-0328">Glycosyltransferase</keyword>
<dbReference type="Gene3D" id="2.70.98.40">
    <property type="entry name" value="Glycoside hydrolase, family 65, N-terminal domain"/>
    <property type="match status" value="2"/>
</dbReference>
<evidence type="ECO:0000256" key="4">
    <source>
        <dbReference type="SAM" id="Phobius"/>
    </source>
</evidence>
<dbReference type="Gene3D" id="1.50.10.140">
    <property type="match status" value="1"/>
</dbReference>
<dbReference type="InterPro" id="IPR011013">
    <property type="entry name" value="Gal_mutarotase_sf_dom"/>
</dbReference>
<dbReference type="Pfam" id="PF17167">
    <property type="entry name" value="Glyco_hydro_94"/>
    <property type="match status" value="1"/>
</dbReference>
<dbReference type="SUPFAM" id="SSF48208">
    <property type="entry name" value="Six-hairpin glycosidases"/>
    <property type="match status" value="1"/>
</dbReference>
<feature type="domain" description="Glycosyl hydrolase 94 supersandwich" evidence="5">
    <location>
        <begin position="2040"/>
        <end position="2298"/>
    </location>
</feature>
<dbReference type="RefSeq" id="WP_255329219.1">
    <property type="nucleotide sequence ID" value="NZ_JAKZEU010000002.1"/>
</dbReference>
<accession>A0ABT1MPL2</accession>
<dbReference type="InterPro" id="IPR008928">
    <property type="entry name" value="6-hairpin_glycosidase_sf"/>
</dbReference>
<evidence type="ECO:0000259" key="7">
    <source>
        <dbReference type="Pfam" id="PF17167"/>
    </source>
</evidence>
<dbReference type="InterPro" id="IPR019282">
    <property type="entry name" value="Glycoamylase-like_cons_dom"/>
</dbReference>
<feature type="region of interest" description="Disordered" evidence="3">
    <location>
        <begin position="1999"/>
        <end position="2027"/>
    </location>
</feature>
<keyword evidence="4" id="KW-0812">Transmembrane</keyword>
<dbReference type="InterPro" id="IPR012341">
    <property type="entry name" value="6hp_glycosidase-like_sf"/>
</dbReference>
<dbReference type="InterPro" id="IPR010383">
    <property type="entry name" value="Glyco_hydrolase_94_b-supersand"/>
</dbReference>
<evidence type="ECO:0000259" key="5">
    <source>
        <dbReference type="Pfam" id="PF06165"/>
    </source>
</evidence>
<name>A0ABT1MPL2_9RHOB</name>
<feature type="domain" description="Glycoamylase-like" evidence="6">
    <location>
        <begin position="1287"/>
        <end position="1494"/>
    </location>
</feature>
<dbReference type="SMART" id="SM01068">
    <property type="entry name" value="CBM_X"/>
    <property type="match status" value="2"/>
</dbReference>
<dbReference type="InterPro" id="IPR037820">
    <property type="entry name" value="GH94N_NdvB"/>
</dbReference>
<evidence type="ECO:0000313" key="9">
    <source>
        <dbReference type="Proteomes" id="UP001203945"/>
    </source>
</evidence>
<evidence type="ECO:0000256" key="3">
    <source>
        <dbReference type="SAM" id="MobiDB-lite"/>
    </source>
</evidence>
<dbReference type="Gene3D" id="1.50.10.10">
    <property type="match status" value="1"/>
</dbReference>
<feature type="transmembrane region" description="Helical" evidence="4">
    <location>
        <begin position="398"/>
        <end position="422"/>
    </location>
</feature>
<evidence type="ECO:0000259" key="6">
    <source>
        <dbReference type="Pfam" id="PF10091"/>
    </source>
</evidence>
<feature type="domain" description="Glycosyl hydrolase 94 catalytic" evidence="7">
    <location>
        <begin position="2327"/>
        <end position="2751"/>
    </location>
</feature>
<proteinExistence type="predicted"/>
<reference evidence="8 9" key="1">
    <citation type="submission" date="2022-03" db="EMBL/GenBank/DDBJ databases">
        <authorList>
            <person name="He Y."/>
        </authorList>
    </citation>
    <scope>NUCLEOTIDE SEQUENCE [LARGE SCALE GENOMIC DNA]</scope>
    <source>
        <strain evidence="8 9">TK19116</strain>
    </source>
</reference>
<keyword evidence="2" id="KW-0808">Transferase</keyword>
<comment type="caution">
    <text evidence="8">The sequence shown here is derived from an EMBL/GenBank/DDBJ whole genome shotgun (WGS) entry which is preliminary data.</text>
</comment>
<keyword evidence="4" id="KW-1133">Transmembrane helix</keyword>
<feature type="transmembrane region" description="Helical" evidence="4">
    <location>
        <begin position="821"/>
        <end position="844"/>
    </location>
</feature>
<feature type="transmembrane region" description="Helical" evidence="4">
    <location>
        <begin position="798"/>
        <end position="815"/>
    </location>
</feature>
<dbReference type="SUPFAM" id="SSF74650">
    <property type="entry name" value="Galactose mutarotase-like"/>
    <property type="match status" value="2"/>
</dbReference>
<dbReference type="InterPro" id="IPR052047">
    <property type="entry name" value="GH94_Enzymes"/>
</dbReference>
<dbReference type="EMBL" id="JAKZEU010000002">
    <property type="protein sequence ID" value="MCQ0970237.1"/>
    <property type="molecule type" value="Genomic_DNA"/>
</dbReference>
<keyword evidence="4" id="KW-0472">Membrane</keyword>
<feature type="domain" description="Glycosyl hydrolase 94 supersandwich" evidence="5">
    <location>
        <begin position="1538"/>
        <end position="1813"/>
    </location>
</feature>
<dbReference type="Pfam" id="PF10091">
    <property type="entry name" value="Glycoamylase"/>
    <property type="match status" value="1"/>
</dbReference>
<dbReference type="PANTHER" id="PTHR37469:SF2">
    <property type="entry name" value="CELLOBIONIC ACID PHOSPHORYLASE"/>
    <property type="match status" value="1"/>
</dbReference>
<dbReference type="InterPro" id="IPR037018">
    <property type="entry name" value="GH65_N"/>
</dbReference>